<dbReference type="Proteomes" id="UP001211907">
    <property type="component" value="Unassembled WGS sequence"/>
</dbReference>
<sequence length="630" mass="71594">MTVSAEQSDEQSKTQKAMAAILQRMPGFMILLLLLLGFLAPRYTPLTFAAYYIFCNTFLLASTLRTAIGVCFVWFYSYRQHKTNWRNLAETCDTADIRFGEVKHLIVIPNYKENIENLRDTLNVLASHSDAKKSYKICLGMEETELACEEKAKILVSEYKSSFETIEYSVHPAAIPGELRGKSSNVNWASRHMAKSVNTTSEKDAHRYIFTIMDADSCFTNDYFITITATYVMNPDFYSRRLQIFVPFSVFDRNSTNISPFVRQFDVSWSFAQMSYFIPGYYFCPGLSAYSVPFDLAVAADFWATGTDSLGEDTRMTLKLFFASRYRLRMTQIYTPVSQCNIEGSTKSWVSSFYARTVQGKRHNWGGNMNWIYSMRTAISFLFNLSSDTPRLPVSFLTGVPKSNNNGNSKNNNVIAILISCWNACIRWLRYAVVIFHQFEISIWTVHVLAINLLAILFIPHTGPAFLYAFSDAYWSAVNGYSAESNGGNNVDSYLVWIVHITSYIQLAIVPLVVVIAVGFEGLHWWNSVGRWRADEVARRKVEGREDGFGGRVKSLGLRSAVTCKPRQWYNLIEWVLFPLVAIYFVIMLVYVSLMQLFFDRIDYITAAKPSISKTDEGSGSETGGFLLSA</sequence>
<proteinExistence type="predicted"/>
<dbReference type="AlphaFoldDB" id="A0AAD5T2V5"/>
<keyword evidence="3" id="KW-1185">Reference proteome</keyword>
<dbReference type="PANTHER" id="PTHR36851:SF1">
    <property type="entry name" value="GLYCO_TRANS_2-LIKE DOMAIN-CONTAINING PROTEIN"/>
    <property type="match status" value="1"/>
</dbReference>
<name>A0AAD5T2V5_9FUNG</name>
<dbReference type="InterPro" id="IPR029044">
    <property type="entry name" value="Nucleotide-diphossugar_trans"/>
</dbReference>
<evidence type="ECO:0000313" key="3">
    <source>
        <dbReference type="Proteomes" id="UP001211907"/>
    </source>
</evidence>
<dbReference type="Gene3D" id="3.90.550.10">
    <property type="entry name" value="Spore Coat Polysaccharide Biosynthesis Protein SpsA, Chain A"/>
    <property type="match status" value="1"/>
</dbReference>
<reference evidence="2" key="1">
    <citation type="submission" date="2020-05" db="EMBL/GenBank/DDBJ databases">
        <title>Phylogenomic resolution of chytrid fungi.</title>
        <authorList>
            <person name="Stajich J.E."/>
            <person name="Amses K."/>
            <person name="Simmons R."/>
            <person name="Seto K."/>
            <person name="Myers J."/>
            <person name="Bonds A."/>
            <person name="Quandt C.A."/>
            <person name="Barry K."/>
            <person name="Liu P."/>
            <person name="Grigoriev I."/>
            <person name="Longcore J.E."/>
            <person name="James T.Y."/>
        </authorList>
    </citation>
    <scope>NUCLEOTIDE SEQUENCE</scope>
    <source>
        <strain evidence="2">JEL0513</strain>
    </source>
</reference>
<feature type="transmembrane region" description="Helical" evidence="1">
    <location>
        <begin position="49"/>
        <end position="76"/>
    </location>
</feature>
<feature type="transmembrane region" description="Helical" evidence="1">
    <location>
        <begin position="21"/>
        <end position="43"/>
    </location>
</feature>
<evidence type="ECO:0000313" key="2">
    <source>
        <dbReference type="EMBL" id="KAJ3121763.1"/>
    </source>
</evidence>
<comment type="caution">
    <text evidence="2">The sequence shown here is derived from an EMBL/GenBank/DDBJ whole genome shotgun (WGS) entry which is preliminary data.</text>
</comment>
<dbReference type="PANTHER" id="PTHR36851">
    <property type="entry name" value="UNNAMED PRODUCT"/>
    <property type="match status" value="1"/>
</dbReference>
<feature type="transmembrane region" description="Helical" evidence="1">
    <location>
        <begin position="494"/>
        <end position="520"/>
    </location>
</feature>
<feature type="transmembrane region" description="Helical" evidence="1">
    <location>
        <begin position="441"/>
        <end position="459"/>
    </location>
</feature>
<keyword evidence="1" id="KW-1133">Transmembrane helix</keyword>
<evidence type="ECO:0000256" key="1">
    <source>
        <dbReference type="SAM" id="Phobius"/>
    </source>
</evidence>
<organism evidence="2 3">
    <name type="scientific">Physocladia obscura</name>
    <dbReference type="NCBI Taxonomy" id="109957"/>
    <lineage>
        <taxon>Eukaryota</taxon>
        <taxon>Fungi</taxon>
        <taxon>Fungi incertae sedis</taxon>
        <taxon>Chytridiomycota</taxon>
        <taxon>Chytridiomycota incertae sedis</taxon>
        <taxon>Chytridiomycetes</taxon>
        <taxon>Chytridiales</taxon>
        <taxon>Chytriomycetaceae</taxon>
        <taxon>Physocladia</taxon>
    </lineage>
</organism>
<gene>
    <name evidence="2" type="ORF">HK100_012241</name>
</gene>
<dbReference type="SUPFAM" id="SSF53448">
    <property type="entry name" value="Nucleotide-diphospho-sugar transferases"/>
    <property type="match status" value="1"/>
</dbReference>
<protein>
    <recommendedName>
        <fullName evidence="4">Glycosyltransferase 2-like domain-containing protein</fullName>
    </recommendedName>
</protein>
<dbReference type="EMBL" id="JADGJH010000857">
    <property type="protein sequence ID" value="KAJ3121763.1"/>
    <property type="molecule type" value="Genomic_DNA"/>
</dbReference>
<keyword evidence="1" id="KW-0472">Membrane</keyword>
<evidence type="ECO:0008006" key="4">
    <source>
        <dbReference type="Google" id="ProtNLM"/>
    </source>
</evidence>
<accession>A0AAD5T2V5</accession>
<keyword evidence="1" id="KW-0812">Transmembrane</keyword>
<feature type="transmembrane region" description="Helical" evidence="1">
    <location>
        <begin position="575"/>
        <end position="599"/>
    </location>
</feature>